<dbReference type="Pfam" id="PF04542">
    <property type="entry name" value="Sigma70_r2"/>
    <property type="match status" value="1"/>
</dbReference>
<dbReference type="InterPro" id="IPR007627">
    <property type="entry name" value="RNA_pol_sigma70_r2"/>
</dbReference>
<sequence>MDDISLIRLAQNGDANAFNELAQRWQGKIHRFVYGFFGNADDAGEITQKTLIRVYRKVQDLDDPARFSSWIYRIANNLCLDELKRAGRRRSTPLNGEETLIADSPSRTPAGQLENRELGEIIQDALVLLPDEQRIVIVLKEYEGMKFREIADILEEPENTIKSRMYYGLKTLRNTLTKWNIPKEYLNHE</sequence>
<feature type="domain" description="RNA polymerase sigma factor 70 region 4 type 2" evidence="7">
    <location>
        <begin position="120"/>
        <end position="172"/>
    </location>
</feature>
<evidence type="ECO:0000313" key="8">
    <source>
        <dbReference type="EMBL" id="PWN05849.1"/>
    </source>
</evidence>
<keyword evidence="4" id="KW-0238">DNA-binding</keyword>
<keyword evidence="3" id="KW-0731">Sigma factor</keyword>
<dbReference type="SUPFAM" id="SSF88659">
    <property type="entry name" value="Sigma3 and sigma4 domains of RNA polymerase sigma factors"/>
    <property type="match status" value="1"/>
</dbReference>
<dbReference type="InterPro" id="IPR039425">
    <property type="entry name" value="RNA_pol_sigma-70-like"/>
</dbReference>
<organism evidence="8 9">
    <name type="scientific">Rhodohalobacter mucosus</name>
    <dbReference type="NCBI Taxonomy" id="2079485"/>
    <lineage>
        <taxon>Bacteria</taxon>
        <taxon>Pseudomonadati</taxon>
        <taxon>Balneolota</taxon>
        <taxon>Balneolia</taxon>
        <taxon>Balneolales</taxon>
        <taxon>Balneolaceae</taxon>
        <taxon>Rhodohalobacter</taxon>
    </lineage>
</organism>
<evidence type="ECO:0000256" key="3">
    <source>
        <dbReference type="ARBA" id="ARBA00023082"/>
    </source>
</evidence>
<keyword evidence="2" id="KW-0805">Transcription regulation</keyword>
<evidence type="ECO:0000256" key="1">
    <source>
        <dbReference type="ARBA" id="ARBA00010641"/>
    </source>
</evidence>
<dbReference type="GO" id="GO:0003677">
    <property type="term" value="F:DNA binding"/>
    <property type="evidence" value="ECO:0007669"/>
    <property type="project" value="UniProtKB-KW"/>
</dbReference>
<feature type="domain" description="RNA polymerase sigma-70 region 2" evidence="6">
    <location>
        <begin position="21"/>
        <end position="89"/>
    </location>
</feature>
<dbReference type="InterPro" id="IPR013324">
    <property type="entry name" value="RNA_pol_sigma_r3/r4-like"/>
</dbReference>
<dbReference type="InterPro" id="IPR013325">
    <property type="entry name" value="RNA_pol_sigma_r2"/>
</dbReference>
<dbReference type="InterPro" id="IPR036388">
    <property type="entry name" value="WH-like_DNA-bd_sf"/>
</dbReference>
<keyword evidence="5" id="KW-0804">Transcription</keyword>
<evidence type="ECO:0000313" key="9">
    <source>
        <dbReference type="Proteomes" id="UP000245533"/>
    </source>
</evidence>
<name>A0A316TRF2_9BACT</name>
<dbReference type="NCBIfam" id="TIGR02937">
    <property type="entry name" value="sigma70-ECF"/>
    <property type="match status" value="1"/>
</dbReference>
<dbReference type="Proteomes" id="UP000245533">
    <property type="component" value="Unassembled WGS sequence"/>
</dbReference>
<dbReference type="GO" id="GO:0006352">
    <property type="term" value="P:DNA-templated transcription initiation"/>
    <property type="evidence" value="ECO:0007669"/>
    <property type="project" value="InterPro"/>
</dbReference>
<dbReference type="RefSeq" id="WP_109647292.1">
    <property type="nucleotide sequence ID" value="NZ_QGGB01000008.1"/>
</dbReference>
<evidence type="ECO:0000256" key="5">
    <source>
        <dbReference type="ARBA" id="ARBA00023163"/>
    </source>
</evidence>
<dbReference type="CDD" id="cd06171">
    <property type="entry name" value="Sigma70_r4"/>
    <property type="match status" value="1"/>
</dbReference>
<evidence type="ECO:0000256" key="4">
    <source>
        <dbReference type="ARBA" id="ARBA00023125"/>
    </source>
</evidence>
<comment type="caution">
    <text evidence="8">The sequence shown here is derived from an EMBL/GenBank/DDBJ whole genome shotgun (WGS) entry which is preliminary data.</text>
</comment>
<dbReference type="PANTHER" id="PTHR43133">
    <property type="entry name" value="RNA POLYMERASE ECF-TYPE SIGMA FACTO"/>
    <property type="match status" value="1"/>
</dbReference>
<accession>A0A316TRF2</accession>
<dbReference type="OrthoDB" id="1027298at2"/>
<dbReference type="PANTHER" id="PTHR43133:SF8">
    <property type="entry name" value="RNA POLYMERASE SIGMA FACTOR HI_1459-RELATED"/>
    <property type="match status" value="1"/>
</dbReference>
<evidence type="ECO:0000256" key="2">
    <source>
        <dbReference type="ARBA" id="ARBA00023015"/>
    </source>
</evidence>
<dbReference type="GO" id="GO:0016987">
    <property type="term" value="F:sigma factor activity"/>
    <property type="evidence" value="ECO:0007669"/>
    <property type="project" value="UniProtKB-KW"/>
</dbReference>
<comment type="similarity">
    <text evidence="1">Belongs to the sigma-70 factor family. ECF subfamily.</text>
</comment>
<dbReference type="Gene3D" id="1.10.1740.10">
    <property type="match status" value="1"/>
</dbReference>
<dbReference type="InterPro" id="IPR014284">
    <property type="entry name" value="RNA_pol_sigma-70_dom"/>
</dbReference>
<protein>
    <submittedName>
        <fullName evidence="8">RNA polymerase sigma factor</fullName>
    </submittedName>
</protein>
<dbReference type="AlphaFoldDB" id="A0A316TRF2"/>
<gene>
    <name evidence="8" type="ORF">DDZ15_11710</name>
</gene>
<keyword evidence="9" id="KW-1185">Reference proteome</keyword>
<dbReference type="EMBL" id="QGGB01000008">
    <property type="protein sequence ID" value="PWN05849.1"/>
    <property type="molecule type" value="Genomic_DNA"/>
</dbReference>
<dbReference type="InterPro" id="IPR013249">
    <property type="entry name" value="RNA_pol_sigma70_r4_t2"/>
</dbReference>
<dbReference type="Gene3D" id="1.10.10.10">
    <property type="entry name" value="Winged helix-like DNA-binding domain superfamily/Winged helix DNA-binding domain"/>
    <property type="match status" value="1"/>
</dbReference>
<proteinExistence type="inferred from homology"/>
<dbReference type="Pfam" id="PF08281">
    <property type="entry name" value="Sigma70_r4_2"/>
    <property type="match status" value="1"/>
</dbReference>
<reference evidence="8 9" key="1">
    <citation type="submission" date="2018-05" db="EMBL/GenBank/DDBJ databases">
        <title>Rhodohalobacter halophilus gen. nov., sp. nov., a moderately halophilic member of the family Balneolaceae.</title>
        <authorList>
            <person name="Liu Z.-W."/>
        </authorList>
    </citation>
    <scope>NUCLEOTIDE SEQUENCE [LARGE SCALE GENOMIC DNA]</scope>
    <source>
        <strain evidence="8 9">8A47</strain>
    </source>
</reference>
<dbReference type="SUPFAM" id="SSF88946">
    <property type="entry name" value="Sigma2 domain of RNA polymerase sigma factors"/>
    <property type="match status" value="1"/>
</dbReference>
<evidence type="ECO:0000259" key="6">
    <source>
        <dbReference type="Pfam" id="PF04542"/>
    </source>
</evidence>
<evidence type="ECO:0000259" key="7">
    <source>
        <dbReference type="Pfam" id="PF08281"/>
    </source>
</evidence>